<dbReference type="RefSeq" id="WP_075860310.1">
    <property type="nucleotide sequence ID" value="NZ_BDJK01000062.1"/>
</dbReference>
<dbReference type="PANTHER" id="PTHR42775:SF1">
    <property type="entry name" value="PERMEASE RV2963-RELATED"/>
    <property type="match status" value="1"/>
</dbReference>
<dbReference type="GO" id="GO:0005886">
    <property type="term" value="C:plasma membrane"/>
    <property type="evidence" value="ECO:0007669"/>
    <property type="project" value="UniProtKB-SubCell"/>
</dbReference>
<evidence type="ECO:0000256" key="4">
    <source>
        <dbReference type="ARBA" id="ARBA00022692"/>
    </source>
</evidence>
<evidence type="ECO:0000256" key="2">
    <source>
        <dbReference type="ARBA" id="ARBA00006386"/>
    </source>
</evidence>
<evidence type="ECO:0000313" key="9">
    <source>
        <dbReference type="Proteomes" id="UP000187485"/>
    </source>
</evidence>
<dbReference type="InterPro" id="IPR005524">
    <property type="entry name" value="DUF318"/>
</dbReference>
<evidence type="ECO:0000256" key="3">
    <source>
        <dbReference type="ARBA" id="ARBA00022475"/>
    </source>
</evidence>
<dbReference type="InterPro" id="IPR053166">
    <property type="entry name" value="UPF0718_permease"/>
</dbReference>
<comment type="subcellular location">
    <subcellularLocation>
        <location evidence="1">Cell membrane</location>
        <topology evidence="1">Multi-pass membrane protein</topology>
    </subcellularLocation>
</comment>
<protein>
    <recommendedName>
        <fullName evidence="10">Permease</fullName>
    </recommendedName>
</protein>
<reference evidence="9" key="1">
    <citation type="submission" date="2016-12" db="EMBL/GenBank/DDBJ databases">
        <title>Draft Genome Sequences od Carboxydothermus pertinax and islandicus, Hydrogenogenic Carboxydotrophic Bacteria.</title>
        <authorList>
            <person name="Fukuyama Y."/>
            <person name="Ohmae K."/>
            <person name="Yoneda Y."/>
            <person name="Yoshida T."/>
            <person name="Sako Y."/>
        </authorList>
    </citation>
    <scope>NUCLEOTIDE SEQUENCE [LARGE SCALE GENOMIC DNA]</scope>
    <source>
        <strain evidence="9">Ug1</strain>
    </source>
</reference>
<dbReference type="Pfam" id="PF03773">
    <property type="entry name" value="ArsP_1"/>
    <property type="match status" value="1"/>
</dbReference>
<keyword evidence="9" id="KW-1185">Reference proteome</keyword>
<keyword evidence="6 7" id="KW-0472">Membrane</keyword>
<evidence type="ECO:0000256" key="7">
    <source>
        <dbReference type="SAM" id="Phobius"/>
    </source>
</evidence>
<name>A0A1L8CYG7_9THEO</name>
<evidence type="ECO:0000256" key="1">
    <source>
        <dbReference type="ARBA" id="ARBA00004651"/>
    </source>
</evidence>
<evidence type="ECO:0008006" key="10">
    <source>
        <dbReference type="Google" id="ProtNLM"/>
    </source>
</evidence>
<dbReference type="STRING" id="870242.cpu_24240"/>
<comment type="similarity">
    <text evidence="2">Belongs to the UPF0718 family.</text>
</comment>
<comment type="caution">
    <text evidence="8">The sequence shown here is derived from an EMBL/GenBank/DDBJ whole genome shotgun (WGS) entry which is preliminary data.</text>
</comment>
<proteinExistence type="inferred from homology"/>
<evidence type="ECO:0000313" key="8">
    <source>
        <dbReference type="EMBL" id="GAV23914.1"/>
    </source>
</evidence>
<gene>
    <name evidence="8" type="ORF">cpu_24240</name>
</gene>
<feature type="transmembrane region" description="Helical" evidence="7">
    <location>
        <begin position="70"/>
        <end position="94"/>
    </location>
</feature>
<accession>A0A1L8CYG7</accession>
<feature type="transmembrane region" description="Helical" evidence="7">
    <location>
        <begin position="261"/>
        <end position="281"/>
    </location>
</feature>
<keyword evidence="5 7" id="KW-1133">Transmembrane helix</keyword>
<feature type="transmembrane region" description="Helical" evidence="7">
    <location>
        <begin position="293"/>
        <end position="313"/>
    </location>
</feature>
<keyword evidence="4 7" id="KW-0812">Transmembrane</keyword>
<evidence type="ECO:0000256" key="5">
    <source>
        <dbReference type="ARBA" id="ARBA00022989"/>
    </source>
</evidence>
<dbReference type="OrthoDB" id="9777774at2"/>
<feature type="transmembrane region" description="Helical" evidence="7">
    <location>
        <begin position="199"/>
        <end position="219"/>
    </location>
</feature>
<keyword evidence="3" id="KW-1003">Cell membrane</keyword>
<dbReference type="EMBL" id="BDJK01000062">
    <property type="protein sequence ID" value="GAV23914.1"/>
    <property type="molecule type" value="Genomic_DNA"/>
</dbReference>
<organism evidence="8 9">
    <name type="scientific">Carboxydothermus pertinax</name>
    <dbReference type="NCBI Taxonomy" id="870242"/>
    <lineage>
        <taxon>Bacteria</taxon>
        <taxon>Bacillati</taxon>
        <taxon>Bacillota</taxon>
        <taxon>Clostridia</taxon>
        <taxon>Thermoanaerobacterales</taxon>
        <taxon>Thermoanaerobacteraceae</taxon>
        <taxon>Carboxydothermus</taxon>
    </lineage>
</organism>
<dbReference type="PANTHER" id="PTHR42775">
    <property type="entry name" value="PERMEASE RV2963-RELATED"/>
    <property type="match status" value="1"/>
</dbReference>
<feature type="transmembrane region" description="Helical" evidence="7">
    <location>
        <begin position="28"/>
        <end position="50"/>
    </location>
</feature>
<feature type="transmembrane region" description="Helical" evidence="7">
    <location>
        <begin position="133"/>
        <end position="152"/>
    </location>
</feature>
<evidence type="ECO:0000256" key="6">
    <source>
        <dbReference type="ARBA" id="ARBA00023136"/>
    </source>
</evidence>
<dbReference type="Proteomes" id="UP000187485">
    <property type="component" value="Unassembled WGS sequence"/>
</dbReference>
<sequence length="317" mass="34568">MLNSFADLVTYKLLGLLKGSPLGEAVHFFIYDTIKIFLLLTVIIFVVSYLRSYITPEKTRKVLSGRFGFLGNILAALFGIVTPFCSCSAVPLFIGFVEAGVPLGVTFSYLVSAPMVNEVALVMLLGMFGVKVALIYVASGLVIAIISGIIIGKLKLEHWVEDYVYQIKMGEQAATSHGMTFAQRVEFAKFATKDILKKVWPYVVVAITIGGFMHGYVPTDFFIKYAGKGQFWAVPFAVLLGIPLYSNAAGVIPIVKVLFEKGVALGTVLAFMMSVTALSLPEMIILRKVLKPKLLATFVSIVGFGILLTGYLFNAIF</sequence>
<feature type="transmembrane region" description="Helical" evidence="7">
    <location>
        <begin position="231"/>
        <end position="255"/>
    </location>
</feature>
<dbReference type="AlphaFoldDB" id="A0A1L8CYG7"/>